<dbReference type="PANTHER" id="PTHR46148">
    <property type="entry name" value="CHROMO DOMAIN-CONTAINING PROTEIN"/>
    <property type="match status" value="1"/>
</dbReference>
<dbReference type="InterPro" id="IPR016197">
    <property type="entry name" value="Chromo-like_dom_sf"/>
</dbReference>
<dbReference type="PROSITE" id="PS50013">
    <property type="entry name" value="CHROMO_2"/>
    <property type="match status" value="1"/>
</dbReference>
<organism evidence="1 2">
    <name type="scientific">Juglans regia</name>
    <name type="common">English walnut</name>
    <dbReference type="NCBI Taxonomy" id="51240"/>
    <lineage>
        <taxon>Eukaryota</taxon>
        <taxon>Viridiplantae</taxon>
        <taxon>Streptophyta</taxon>
        <taxon>Embryophyta</taxon>
        <taxon>Tracheophyta</taxon>
        <taxon>Spermatophyta</taxon>
        <taxon>Magnoliopsida</taxon>
        <taxon>eudicotyledons</taxon>
        <taxon>Gunneridae</taxon>
        <taxon>Pentapetalae</taxon>
        <taxon>rosids</taxon>
        <taxon>fabids</taxon>
        <taxon>Fagales</taxon>
        <taxon>Juglandaceae</taxon>
        <taxon>Juglans</taxon>
    </lineage>
</organism>
<dbReference type="AlphaFoldDB" id="A0A2I4HHT3"/>
<sequence>MLRENLLKSQNRMKEFADRKRTEREFQVGDWVLERIGTVAYKLNLPPSTKIHPVVHVSCLKKKLDQNVIPLPTLPPLDSQGKVQPEPELILQRRMKKIRNHAVTEVLVKWLGASIEDSTWELLWTLRDRYPHLVGKVL</sequence>
<name>A0A2I4HHT3_JUGRE</name>
<dbReference type="Gramene" id="Jr05_13850_p1">
    <property type="protein sequence ID" value="cds.Jr05_13850_p1"/>
    <property type="gene ID" value="Jr05_13850"/>
</dbReference>
<dbReference type="RefSeq" id="XP_018855723.1">
    <property type="nucleotide sequence ID" value="XM_019000178.1"/>
</dbReference>
<dbReference type="SUPFAM" id="SSF54160">
    <property type="entry name" value="Chromo domain-like"/>
    <property type="match status" value="1"/>
</dbReference>
<dbReference type="Gene3D" id="2.40.50.40">
    <property type="match status" value="1"/>
</dbReference>
<reference evidence="2" key="1">
    <citation type="submission" date="2025-08" db="UniProtKB">
        <authorList>
            <consortium name="RefSeq"/>
        </authorList>
    </citation>
    <scope>IDENTIFICATION</scope>
    <source>
        <tissue evidence="2">Leaves</tissue>
    </source>
</reference>
<dbReference type="Pfam" id="PF00385">
    <property type="entry name" value="Chromo"/>
    <property type="match status" value="1"/>
</dbReference>
<proteinExistence type="predicted"/>
<gene>
    <name evidence="2" type="primary">LOC109017996</name>
</gene>
<dbReference type="Pfam" id="PF24626">
    <property type="entry name" value="SH3_Tf2-1"/>
    <property type="match status" value="1"/>
</dbReference>
<dbReference type="Proteomes" id="UP000235220">
    <property type="component" value="Chromosome 5"/>
</dbReference>
<evidence type="ECO:0000313" key="1">
    <source>
        <dbReference type="Proteomes" id="UP000235220"/>
    </source>
</evidence>
<dbReference type="InterPro" id="IPR000953">
    <property type="entry name" value="Chromo/chromo_shadow_dom"/>
</dbReference>
<dbReference type="KEGG" id="jre:109017996"/>
<dbReference type="InterPro" id="IPR023780">
    <property type="entry name" value="Chromo_domain"/>
</dbReference>
<protein>
    <submittedName>
        <fullName evidence="2">Uncharacterized protein LOC109017996</fullName>
    </submittedName>
</protein>
<accession>A0A2I4HHT3</accession>
<dbReference type="OrthoDB" id="5554229at2759"/>
<keyword evidence="1" id="KW-1185">Reference proteome</keyword>
<dbReference type="PANTHER" id="PTHR46148:SF54">
    <property type="entry name" value="RETROTRANSPOSON-LIKE PROTEIN"/>
    <property type="match status" value="1"/>
</dbReference>
<dbReference type="GeneID" id="109017996"/>
<evidence type="ECO:0000313" key="2">
    <source>
        <dbReference type="RefSeq" id="XP_018855723.1"/>
    </source>
</evidence>
<dbReference type="InterPro" id="IPR056924">
    <property type="entry name" value="SH3_Tf2-1"/>
</dbReference>
<dbReference type="STRING" id="51240.A0A2I4HHT3"/>